<reference evidence="4 5" key="1">
    <citation type="submission" date="2020-11" db="EMBL/GenBank/DDBJ databases">
        <title>The genome sequence of Erythrobacter sp. 6D36.</title>
        <authorList>
            <person name="Liu Y."/>
        </authorList>
    </citation>
    <scope>NUCLEOTIDE SEQUENCE [LARGE SCALE GENOMIC DNA]</scope>
    <source>
        <strain evidence="4 5">6D36</strain>
    </source>
</reference>
<dbReference type="Gene3D" id="2.40.420.20">
    <property type="match status" value="1"/>
</dbReference>
<dbReference type="PANTHER" id="PTHR30469:SF38">
    <property type="entry name" value="HLYD FAMILY SECRETION PROTEIN"/>
    <property type="match status" value="1"/>
</dbReference>
<sequence length="346" mass="35033">MHRPGARLAGVLALALSLASCGRDTADENLAPAAQDGAAPIVLRESTLPGWQSVSAEVSTVDQAVAAARIPGVLVSLNVREGDYVKRGQVIGRIVDSQLGYQSGAYGAQAAAAQAQAAQAQAELQRTRYLYENGVYAKARLEQAQAASSAAQAQVRAARQQQAAVNAVAGQGAVVAPTSGRVLVADIPAGSAVAPGMPIATITSGPVVLRLELPETLADKVRAGTKVRVTTEDGSELTGTVARLYPAVAGGQVRADAEVSGLDARLIGRRLAADIDAGTKSALVVPDSYVTTRYGIDYVTVRAKDGSTAIVPVQTAPSGKAGTLEILSGVTAGDVLVKPAPGGAVG</sequence>
<comment type="similarity">
    <text evidence="1">Belongs to the membrane fusion protein (MFP) (TC 8.A.1) family.</text>
</comment>
<dbReference type="PANTHER" id="PTHR30469">
    <property type="entry name" value="MULTIDRUG RESISTANCE PROTEIN MDTA"/>
    <property type="match status" value="1"/>
</dbReference>
<evidence type="ECO:0000313" key="4">
    <source>
        <dbReference type="EMBL" id="QPC98373.1"/>
    </source>
</evidence>
<proteinExistence type="inferred from homology"/>
<dbReference type="KEGG" id="qso:IRL76_10980"/>
<keyword evidence="3" id="KW-0732">Signal</keyword>
<dbReference type="GO" id="GO:1990281">
    <property type="term" value="C:efflux pump complex"/>
    <property type="evidence" value="ECO:0007669"/>
    <property type="project" value="TreeGrafter"/>
</dbReference>
<dbReference type="InterPro" id="IPR006143">
    <property type="entry name" value="RND_pump_MFP"/>
</dbReference>
<evidence type="ECO:0000256" key="3">
    <source>
        <dbReference type="SAM" id="SignalP"/>
    </source>
</evidence>
<keyword evidence="2" id="KW-0175">Coiled coil</keyword>
<dbReference type="Gene3D" id="1.10.287.470">
    <property type="entry name" value="Helix hairpin bin"/>
    <property type="match status" value="1"/>
</dbReference>
<dbReference type="EMBL" id="CP064654">
    <property type="protein sequence ID" value="QPC98373.1"/>
    <property type="molecule type" value="Genomic_DNA"/>
</dbReference>
<evidence type="ECO:0000313" key="5">
    <source>
        <dbReference type="Proteomes" id="UP000594459"/>
    </source>
</evidence>
<keyword evidence="5" id="KW-1185">Reference proteome</keyword>
<dbReference type="Gene3D" id="2.40.30.170">
    <property type="match status" value="1"/>
</dbReference>
<organism evidence="4 5">
    <name type="scientific">Qipengyuania soli</name>
    <dbReference type="NCBI Taxonomy" id="2782568"/>
    <lineage>
        <taxon>Bacteria</taxon>
        <taxon>Pseudomonadati</taxon>
        <taxon>Pseudomonadota</taxon>
        <taxon>Alphaproteobacteria</taxon>
        <taxon>Sphingomonadales</taxon>
        <taxon>Erythrobacteraceae</taxon>
        <taxon>Qipengyuania</taxon>
    </lineage>
</organism>
<evidence type="ECO:0000256" key="1">
    <source>
        <dbReference type="ARBA" id="ARBA00009477"/>
    </source>
</evidence>
<evidence type="ECO:0000256" key="2">
    <source>
        <dbReference type="SAM" id="Coils"/>
    </source>
</evidence>
<dbReference type="NCBIfam" id="TIGR01730">
    <property type="entry name" value="RND_mfp"/>
    <property type="match status" value="1"/>
</dbReference>
<dbReference type="Proteomes" id="UP000594459">
    <property type="component" value="Chromosome"/>
</dbReference>
<feature type="signal peptide" evidence="3">
    <location>
        <begin position="1"/>
        <end position="26"/>
    </location>
</feature>
<gene>
    <name evidence="4" type="ORF">IRL76_10980</name>
</gene>
<dbReference type="PROSITE" id="PS51257">
    <property type="entry name" value="PROKAR_LIPOPROTEIN"/>
    <property type="match status" value="1"/>
</dbReference>
<dbReference type="SUPFAM" id="SSF111369">
    <property type="entry name" value="HlyD-like secretion proteins"/>
    <property type="match status" value="1"/>
</dbReference>
<dbReference type="Gene3D" id="2.40.50.100">
    <property type="match status" value="1"/>
</dbReference>
<dbReference type="GO" id="GO:0015562">
    <property type="term" value="F:efflux transmembrane transporter activity"/>
    <property type="evidence" value="ECO:0007669"/>
    <property type="project" value="TreeGrafter"/>
</dbReference>
<name>A0A7S8ISG5_9SPHN</name>
<feature type="coiled-coil region" evidence="2">
    <location>
        <begin position="110"/>
        <end position="161"/>
    </location>
</feature>
<dbReference type="AlphaFoldDB" id="A0A7S8ISG5"/>
<accession>A0A7S8ISG5</accession>
<feature type="chain" id="PRO_5032431620" evidence="3">
    <location>
        <begin position="27"/>
        <end position="346"/>
    </location>
</feature>
<protein>
    <submittedName>
        <fullName evidence="4">Efflux RND transporter periplasmic adaptor subunit</fullName>
    </submittedName>
</protein>
<dbReference type="RefSeq" id="WP_200981379.1">
    <property type="nucleotide sequence ID" value="NZ_CP064654.1"/>
</dbReference>